<dbReference type="RefSeq" id="WP_147799642.1">
    <property type="nucleotide sequence ID" value="NZ_VPFL01000009.1"/>
</dbReference>
<evidence type="ECO:0000313" key="1">
    <source>
        <dbReference type="EMBL" id="TXF11902.1"/>
    </source>
</evidence>
<organism evidence="1 2">
    <name type="scientific">Pelomicrobium methylotrophicum</name>
    <dbReference type="NCBI Taxonomy" id="2602750"/>
    <lineage>
        <taxon>Bacteria</taxon>
        <taxon>Pseudomonadati</taxon>
        <taxon>Pseudomonadota</taxon>
        <taxon>Hydrogenophilia</taxon>
        <taxon>Hydrogenophilia incertae sedis</taxon>
        <taxon>Pelomicrobium</taxon>
    </lineage>
</organism>
<dbReference type="Proteomes" id="UP000321201">
    <property type="component" value="Unassembled WGS sequence"/>
</dbReference>
<dbReference type="AlphaFoldDB" id="A0A5C7EUI3"/>
<keyword evidence="2" id="KW-1185">Reference proteome</keyword>
<dbReference type="EMBL" id="VPFL01000009">
    <property type="protein sequence ID" value="TXF11902.1"/>
    <property type="molecule type" value="Genomic_DNA"/>
</dbReference>
<dbReference type="OrthoDB" id="9342811at2"/>
<accession>A0A5C7EUI3</accession>
<proteinExistence type="predicted"/>
<comment type="caution">
    <text evidence="1">The sequence shown here is derived from an EMBL/GenBank/DDBJ whole genome shotgun (WGS) entry which is preliminary data.</text>
</comment>
<name>A0A5C7EUI3_9PROT</name>
<gene>
    <name evidence="1" type="ORF">FR698_07805</name>
</gene>
<evidence type="ECO:0000313" key="2">
    <source>
        <dbReference type="Proteomes" id="UP000321201"/>
    </source>
</evidence>
<reference evidence="1 2" key="1">
    <citation type="submission" date="2019-08" db="EMBL/GenBank/DDBJ databases">
        <title>Pelomicrobium methylotrophicum gen. nov., sp. nov. a moderately thermophilic, facultatively anaerobic, lithoautotrophic and methylotrophic bacterium isolated from a terrestrial mud volcano.</title>
        <authorList>
            <person name="Slobodkina G.B."/>
            <person name="Merkel A.Y."/>
            <person name="Slobodkin A.I."/>
        </authorList>
    </citation>
    <scope>NUCLEOTIDE SEQUENCE [LARGE SCALE GENOMIC DNA]</scope>
    <source>
        <strain evidence="1 2">SM250</strain>
    </source>
</reference>
<protein>
    <submittedName>
        <fullName evidence="1">Uncharacterized protein</fullName>
    </submittedName>
</protein>
<dbReference type="InParanoid" id="A0A5C7EUI3"/>
<sequence length="78" mass="8956">MQYCYMDSQDKLVAVIERMGNGSAKSPVRWLLRWAVRQGLAGLEDSVYGDRWEAAARVLRVCPDAALKVFNRRGERLR</sequence>